<reference evidence="3" key="1">
    <citation type="submission" date="2019-10" db="EMBL/GenBank/DDBJ databases">
        <authorList>
            <consortium name="DOE Joint Genome Institute"/>
            <person name="Kuo A."/>
            <person name="Miyauchi S."/>
            <person name="Kiss E."/>
            <person name="Drula E."/>
            <person name="Kohler A."/>
            <person name="Sanchez-Garcia M."/>
            <person name="Andreopoulos B."/>
            <person name="Barry K.W."/>
            <person name="Bonito G."/>
            <person name="Buee M."/>
            <person name="Carver A."/>
            <person name="Chen C."/>
            <person name="Cichocki N."/>
            <person name="Clum A."/>
            <person name="Culley D."/>
            <person name="Crous P.W."/>
            <person name="Fauchery L."/>
            <person name="Girlanda M."/>
            <person name="Hayes R."/>
            <person name="Keri Z."/>
            <person name="LaButti K."/>
            <person name="Lipzen A."/>
            <person name="Lombard V."/>
            <person name="Magnuson J."/>
            <person name="Maillard F."/>
            <person name="Morin E."/>
            <person name="Murat C."/>
            <person name="Nolan M."/>
            <person name="Ohm R."/>
            <person name="Pangilinan J."/>
            <person name="Pereira M."/>
            <person name="Perotto S."/>
            <person name="Peter M."/>
            <person name="Riley R."/>
            <person name="Sitrit Y."/>
            <person name="Stielow B."/>
            <person name="Szollosi G."/>
            <person name="Zifcakova L."/>
            <person name="Stursova M."/>
            <person name="Spatafora J.W."/>
            <person name="Tedersoo L."/>
            <person name="Vaario L.-M."/>
            <person name="Yamada A."/>
            <person name="Yan M."/>
            <person name="Wang P."/>
            <person name="Xu J."/>
            <person name="Bruns T."/>
            <person name="Baldrian P."/>
            <person name="Vilgalys R."/>
            <person name="Henrissat B."/>
            <person name="Grigoriev I.V."/>
            <person name="Hibbett D."/>
            <person name="Nagy L.G."/>
            <person name="Martin F.M."/>
        </authorList>
    </citation>
    <scope>NUCLEOTIDE SEQUENCE</scope>
    <source>
        <strain evidence="3">Prilba</strain>
    </source>
</reference>
<feature type="transmembrane region" description="Helical" evidence="2">
    <location>
        <begin position="20"/>
        <end position="43"/>
    </location>
</feature>
<protein>
    <recommendedName>
        <fullName evidence="5">Proteophosphoglycan ppg4</fullName>
    </recommendedName>
</protein>
<keyword evidence="4" id="KW-1185">Reference proteome</keyword>
<evidence type="ECO:0000313" key="3">
    <source>
        <dbReference type="EMBL" id="KAF8479123.1"/>
    </source>
</evidence>
<feature type="transmembrane region" description="Helical" evidence="2">
    <location>
        <begin position="289"/>
        <end position="306"/>
    </location>
</feature>
<feature type="transmembrane region" description="Helical" evidence="2">
    <location>
        <begin position="251"/>
        <end position="269"/>
    </location>
</feature>
<keyword evidence="2" id="KW-0472">Membrane</keyword>
<name>A0A9P5T8N8_9AGAM</name>
<accession>A0A9P5T8N8</accession>
<dbReference type="Proteomes" id="UP000759537">
    <property type="component" value="Unassembled WGS sequence"/>
</dbReference>
<evidence type="ECO:0000313" key="4">
    <source>
        <dbReference type="Proteomes" id="UP000759537"/>
    </source>
</evidence>
<keyword evidence="2" id="KW-0812">Transmembrane</keyword>
<evidence type="ECO:0000256" key="1">
    <source>
        <dbReference type="SAM" id="MobiDB-lite"/>
    </source>
</evidence>
<proteinExistence type="predicted"/>
<comment type="caution">
    <text evidence="3">The sequence shown here is derived from an EMBL/GenBank/DDBJ whole genome shotgun (WGS) entry which is preliminary data.</text>
</comment>
<sequence>MSVTAPIVAFYDHALQPITALAWVGAPISALDIAGALRLALILRQMRELFHKEHLAKTSLATSRVKDGQSEKVSVQVVPSEQRSCVRNFAASLLMVFGGEAVVAPWLGLQPTFLVSSAAPMLFLSACALVDLLPTVPELSLFTELPLSLLDGLTRALLLCNFVPPMITTHTSPAVSTSPYTMLLTAFIAANAGPFFVNLFSLLQPTPMATVTPPELLPYGWTATDLWIAPLVTGLYATLTHAQPFFAHLHALLFSFFSPFGLAPLSFQYATPGNPDPEGVVVPLEAADARAVCVLVLSALFGLRAVRAFGSGIAKPGPPLKGLVTDVPMPVLTASEGEELEKELAARVAGAGKGGYTRITPSPSRELSRLTLHRSVES</sequence>
<keyword evidence="2" id="KW-1133">Transmembrane helix</keyword>
<feature type="region of interest" description="Disordered" evidence="1">
    <location>
        <begin position="353"/>
        <end position="378"/>
    </location>
</feature>
<evidence type="ECO:0000256" key="2">
    <source>
        <dbReference type="SAM" id="Phobius"/>
    </source>
</evidence>
<feature type="transmembrane region" description="Helical" evidence="2">
    <location>
        <begin position="180"/>
        <end position="199"/>
    </location>
</feature>
<dbReference type="OrthoDB" id="3192156at2759"/>
<organism evidence="3 4">
    <name type="scientific">Russula ochroleuca</name>
    <dbReference type="NCBI Taxonomy" id="152965"/>
    <lineage>
        <taxon>Eukaryota</taxon>
        <taxon>Fungi</taxon>
        <taxon>Dikarya</taxon>
        <taxon>Basidiomycota</taxon>
        <taxon>Agaricomycotina</taxon>
        <taxon>Agaricomycetes</taxon>
        <taxon>Russulales</taxon>
        <taxon>Russulaceae</taxon>
        <taxon>Russula</taxon>
    </lineage>
</organism>
<evidence type="ECO:0008006" key="5">
    <source>
        <dbReference type="Google" id="ProtNLM"/>
    </source>
</evidence>
<dbReference type="AlphaFoldDB" id="A0A9P5T8N8"/>
<feature type="transmembrane region" description="Helical" evidence="2">
    <location>
        <begin position="89"/>
        <end position="107"/>
    </location>
</feature>
<dbReference type="EMBL" id="WHVB01000010">
    <property type="protein sequence ID" value="KAF8479123.1"/>
    <property type="molecule type" value="Genomic_DNA"/>
</dbReference>
<gene>
    <name evidence="3" type="ORF">DFH94DRAFT_632089</name>
</gene>
<reference evidence="3" key="2">
    <citation type="journal article" date="2020" name="Nat. Commun.">
        <title>Large-scale genome sequencing of mycorrhizal fungi provides insights into the early evolution of symbiotic traits.</title>
        <authorList>
            <person name="Miyauchi S."/>
            <person name="Kiss E."/>
            <person name="Kuo A."/>
            <person name="Drula E."/>
            <person name="Kohler A."/>
            <person name="Sanchez-Garcia M."/>
            <person name="Morin E."/>
            <person name="Andreopoulos B."/>
            <person name="Barry K.W."/>
            <person name="Bonito G."/>
            <person name="Buee M."/>
            <person name="Carver A."/>
            <person name="Chen C."/>
            <person name="Cichocki N."/>
            <person name="Clum A."/>
            <person name="Culley D."/>
            <person name="Crous P.W."/>
            <person name="Fauchery L."/>
            <person name="Girlanda M."/>
            <person name="Hayes R.D."/>
            <person name="Keri Z."/>
            <person name="LaButti K."/>
            <person name="Lipzen A."/>
            <person name="Lombard V."/>
            <person name="Magnuson J."/>
            <person name="Maillard F."/>
            <person name="Murat C."/>
            <person name="Nolan M."/>
            <person name="Ohm R.A."/>
            <person name="Pangilinan J."/>
            <person name="Pereira M.F."/>
            <person name="Perotto S."/>
            <person name="Peter M."/>
            <person name="Pfister S."/>
            <person name="Riley R."/>
            <person name="Sitrit Y."/>
            <person name="Stielow J.B."/>
            <person name="Szollosi G."/>
            <person name="Zifcakova L."/>
            <person name="Stursova M."/>
            <person name="Spatafora J.W."/>
            <person name="Tedersoo L."/>
            <person name="Vaario L.M."/>
            <person name="Yamada A."/>
            <person name="Yan M."/>
            <person name="Wang P."/>
            <person name="Xu J."/>
            <person name="Bruns T."/>
            <person name="Baldrian P."/>
            <person name="Vilgalys R."/>
            <person name="Dunand C."/>
            <person name="Henrissat B."/>
            <person name="Grigoriev I.V."/>
            <person name="Hibbett D."/>
            <person name="Nagy L.G."/>
            <person name="Martin F.M."/>
        </authorList>
    </citation>
    <scope>NUCLEOTIDE SEQUENCE</scope>
    <source>
        <strain evidence="3">Prilba</strain>
    </source>
</reference>